<dbReference type="Proteomes" id="UP000675047">
    <property type="component" value="Unassembled WGS sequence"/>
</dbReference>
<comment type="caution">
    <text evidence="1">The sequence shown here is derived from an EMBL/GenBank/DDBJ whole genome shotgun (WGS) entry which is preliminary data.</text>
</comment>
<dbReference type="RefSeq" id="WP_210667361.1">
    <property type="nucleotide sequence ID" value="NZ_JAGFBV010000026.1"/>
</dbReference>
<accession>A0A941B4B2</accession>
<sequence length="156" mass="17112">MEKTTQKSCTEINLPPGSVIVSGESTPQLGSVTFPQTKSVDILSPYVEAYYNAKDNSLTATAVVYVDDTTIQNGTFYYSVFQNSYIDIAGAPQLQFFIVYDMPEELSVNFGIYEITFQADATIFSGGLSNVESIQTFLWDADPITSRGTETTVQHG</sequence>
<name>A0A941B4B2_9FLAO</name>
<reference evidence="1 2" key="1">
    <citation type="submission" date="2021-03" db="EMBL/GenBank/DDBJ databases">
        <title>Flavobacterium Flabelliformis Sp. Nov. And Flavobacterium Geliluteum Sp. Nov., Two Novel Multidrug Resistant Psychrophilic Species Isolated From Antarctica.</title>
        <authorList>
            <person name="Kralova S."/>
            <person name="Busse H.J."/>
            <person name="Bezdicek M."/>
            <person name="Nykrynova M."/>
            <person name="Kroupova E."/>
            <person name="Krsek D."/>
            <person name="Sedlacek I."/>
        </authorList>
    </citation>
    <scope>NUCLEOTIDE SEQUENCE [LARGE SCALE GENOMIC DNA]</scope>
    <source>
        <strain evidence="1 2">P7388</strain>
    </source>
</reference>
<evidence type="ECO:0000313" key="2">
    <source>
        <dbReference type="Proteomes" id="UP000675047"/>
    </source>
</evidence>
<keyword evidence="2" id="KW-1185">Reference proteome</keyword>
<dbReference type="EMBL" id="JAGFBV010000026">
    <property type="protein sequence ID" value="MBP4139393.1"/>
    <property type="molecule type" value="Genomic_DNA"/>
</dbReference>
<protein>
    <submittedName>
        <fullName evidence="1">Uncharacterized protein</fullName>
    </submittedName>
</protein>
<organism evidence="1 2">
    <name type="scientific">Flavobacterium geliluteum</name>
    <dbReference type="NCBI Taxonomy" id="2816120"/>
    <lineage>
        <taxon>Bacteria</taxon>
        <taxon>Pseudomonadati</taxon>
        <taxon>Bacteroidota</taxon>
        <taxon>Flavobacteriia</taxon>
        <taxon>Flavobacteriales</taxon>
        <taxon>Flavobacteriaceae</taxon>
        <taxon>Flavobacterium</taxon>
    </lineage>
</organism>
<dbReference type="AlphaFoldDB" id="A0A941B4B2"/>
<gene>
    <name evidence="1" type="ORF">J3495_15050</name>
</gene>
<evidence type="ECO:0000313" key="1">
    <source>
        <dbReference type="EMBL" id="MBP4139393.1"/>
    </source>
</evidence>
<proteinExistence type="predicted"/>